<reference evidence="4 5" key="1">
    <citation type="journal article" date="2011" name="Science">
        <title>The Selaginella genome identifies genetic changes associated with the evolution of vascular plants.</title>
        <authorList>
            <person name="Banks J.A."/>
            <person name="Nishiyama T."/>
            <person name="Hasebe M."/>
            <person name="Bowman J.L."/>
            <person name="Gribskov M."/>
            <person name="dePamphilis C."/>
            <person name="Albert V.A."/>
            <person name="Aono N."/>
            <person name="Aoyama T."/>
            <person name="Ambrose B.A."/>
            <person name="Ashton N.W."/>
            <person name="Axtell M.J."/>
            <person name="Barker E."/>
            <person name="Barker M.S."/>
            <person name="Bennetzen J.L."/>
            <person name="Bonawitz N.D."/>
            <person name="Chapple C."/>
            <person name="Cheng C."/>
            <person name="Correa L.G."/>
            <person name="Dacre M."/>
            <person name="DeBarry J."/>
            <person name="Dreyer I."/>
            <person name="Elias M."/>
            <person name="Engstrom E.M."/>
            <person name="Estelle M."/>
            <person name="Feng L."/>
            <person name="Finet C."/>
            <person name="Floyd S.K."/>
            <person name="Frommer W.B."/>
            <person name="Fujita T."/>
            <person name="Gramzow L."/>
            <person name="Gutensohn M."/>
            <person name="Harholt J."/>
            <person name="Hattori M."/>
            <person name="Heyl A."/>
            <person name="Hirai T."/>
            <person name="Hiwatashi Y."/>
            <person name="Ishikawa M."/>
            <person name="Iwata M."/>
            <person name="Karol K.G."/>
            <person name="Koehler B."/>
            <person name="Kolukisaoglu U."/>
            <person name="Kubo M."/>
            <person name="Kurata T."/>
            <person name="Lalonde S."/>
            <person name="Li K."/>
            <person name="Li Y."/>
            <person name="Litt A."/>
            <person name="Lyons E."/>
            <person name="Manning G."/>
            <person name="Maruyama T."/>
            <person name="Michael T.P."/>
            <person name="Mikami K."/>
            <person name="Miyazaki S."/>
            <person name="Morinaga S."/>
            <person name="Murata T."/>
            <person name="Mueller-Roeber B."/>
            <person name="Nelson D.R."/>
            <person name="Obara M."/>
            <person name="Oguri Y."/>
            <person name="Olmstead R.G."/>
            <person name="Onodera N."/>
            <person name="Petersen B.L."/>
            <person name="Pils B."/>
            <person name="Prigge M."/>
            <person name="Rensing S.A."/>
            <person name="Riano-Pachon D.M."/>
            <person name="Roberts A.W."/>
            <person name="Sato Y."/>
            <person name="Scheller H.V."/>
            <person name="Schulz B."/>
            <person name="Schulz C."/>
            <person name="Shakirov E.V."/>
            <person name="Shibagaki N."/>
            <person name="Shinohara N."/>
            <person name="Shippen D.E."/>
            <person name="Soerensen I."/>
            <person name="Sotooka R."/>
            <person name="Sugimoto N."/>
            <person name="Sugita M."/>
            <person name="Sumikawa N."/>
            <person name="Tanurdzic M."/>
            <person name="Theissen G."/>
            <person name="Ulvskov P."/>
            <person name="Wakazuki S."/>
            <person name="Weng J.K."/>
            <person name="Willats W.W."/>
            <person name="Wipf D."/>
            <person name="Wolf P.G."/>
            <person name="Yang L."/>
            <person name="Zimmer A.D."/>
            <person name="Zhu Q."/>
            <person name="Mitros T."/>
            <person name="Hellsten U."/>
            <person name="Loque D."/>
            <person name="Otillar R."/>
            <person name="Salamov A."/>
            <person name="Schmutz J."/>
            <person name="Shapiro H."/>
            <person name="Lindquist E."/>
            <person name="Lucas S."/>
            <person name="Rokhsar D."/>
            <person name="Grigoriev I.V."/>
        </authorList>
    </citation>
    <scope>NUCLEOTIDE SEQUENCE [LARGE SCALE GENOMIC DNA]</scope>
</reference>
<gene>
    <name evidence="4" type="ORF">SELMODRAFT_174630</name>
</gene>
<feature type="region of interest" description="Disordered" evidence="2">
    <location>
        <begin position="210"/>
        <end position="286"/>
    </location>
</feature>
<sequence length="350" mass="39923">MSEEEARLPQSLMRVLPDDPYEQLDLARKIASMALATRMSELENRVGRIRENLHEKDNLIEDLERRITDADQAIQRANIRILKTTDDQIRLSKENEVLQGTITRLRHDVSKMESVRKSLVHTLQLDNPHLLDTADEKSSSQENRLKKAMSMDNSPRSPLQEPIRTQSYDRVQVEDDMQSSSVEDARRRMLLLKARPARRSMSDFAKTRALSVPRQFDHESDSPLSQEGIALTPPISPPKTSPPKSRSATGSPVKRKIPAPTPPQRPRYSEAATAPSSPPRSPSMMKADGKEFFRQAKSRLPYDQFRALLNTIKELNSHLRTREDALRKADEIFGTENKDLYAFLCQHLPS</sequence>
<dbReference type="EMBL" id="GL377591">
    <property type="protein sequence ID" value="EFJ23755.1"/>
    <property type="molecule type" value="Genomic_DNA"/>
</dbReference>
<evidence type="ECO:0000256" key="2">
    <source>
        <dbReference type="SAM" id="MobiDB-lite"/>
    </source>
</evidence>
<dbReference type="PANTHER" id="PTHR47383:SF3">
    <property type="entry name" value="WAT1-RELATED PROTEIN"/>
    <property type="match status" value="1"/>
</dbReference>
<feature type="domain" description="At4g15545-like C-terminal" evidence="3">
    <location>
        <begin position="286"/>
        <end position="344"/>
    </location>
</feature>
<evidence type="ECO:0000313" key="4">
    <source>
        <dbReference type="EMBL" id="EFJ23755.1"/>
    </source>
</evidence>
<dbReference type="Pfam" id="PF25972">
    <property type="entry name" value="At4g15545_C"/>
    <property type="match status" value="1"/>
</dbReference>
<feature type="compositionally biased region" description="Polar residues" evidence="2">
    <location>
        <begin position="151"/>
        <end position="169"/>
    </location>
</feature>
<keyword evidence="5" id="KW-1185">Reference proteome</keyword>
<dbReference type="OrthoDB" id="5599468at2759"/>
<dbReference type="Proteomes" id="UP000001514">
    <property type="component" value="Unassembled WGS sequence"/>
</dbReference>
<dbReference type="InParanoid" id="D8RVC7"/>
<feature type="region of interest" description="Disordered" evidence="2">
    <location>
        <begin position="130"/>
        <end position="184"/>
    </location>
</feature>
<dbReference type="GO" id="GO:0010168">
    <property type="term" value="C:ER body"/>
    <property type="evidence" value="ECO:0000318"/>
    <property type="project" value="GO_Central"/>
</dbReference>
<feature type="compositionally biased region" description="Basic and acidic residues" evidence="2">
    <location>
        <begin position="132"/>
        <end position="145"/>
    </location>
</feature>
<dbReference type="InterPro" id="IPR058935">
    <property type="entry name" value="At4g15545-like_C"/>
</dbReference>
<dbReference type="InterPro" id="IPR058936">
    <property type="entry name" value="At4g15545-like"/>
</dbReference>
<evidence type="ECO:0000313" key="5">
    <source>
        <dbReference type="Proteomes" id="UP000001514"/>
    </source>
</evidence>
<dbReference type="PANTHER" id="PTHR47383">
    <property type="entry name" value="OS03G0659800 PROTEIN"/>
    <property type="match status" value="1"/>
</dbReference>
<dbReference type="KEGG" id="smo:SELMODRAFT_174630"/>
<organism evidence="5">
    <name type="scientific">Selaginella moellendorffii</name>
    <name type="common">Spikemoss</name>
    <dbReference type="NCBI Taxonomy" id="88036"/>
    <lineage>
        <taxon>Eukaryota</taxon>
        <taxon>Viridiplantae</taxon>
        <taxon>Streptophyta</taxon>
        <taxon>Embryophyta</taxon>
        <taxon>Tracheophyta</taxon>
        <taxon>Lycopodiopsida</taxon>
        <taxon>Selaginellales</taxon>
        <taxon>Selaginellaceae</taxon>
        <taxon>Selaginella</taxon>
    </lineage>
</organism>
<dbReference type="eggNOG" id="ENOG502QPIN">
    <property type="taxonomic scope" value="Eukaryota"/>
</dbReference>
<evidence type="ECO:0000256" key="1">
    <source>
        <dbReference type="SAM" id="Coils"/>
    </source>
</evidence>
<keyword evidence="1" id="KW-0175">Coiled coil</keyword>
<accession>D8RVC7</accession>
<name>D8RVC7_SELML</name>
<feature type="coiled-coil region" evidence="1">
    <location>
        <begin position="39"/>
        <end position="80"/>
    </location>
</feature>
<evidence type="ECO:0000259" key="3">
    <source>
        <dbReference type="Pfam" id="PF25972"/>
    </source>
</evidence>
<protein>
    <recommendedName>
        <fullName evidence="3">At4g15545-like C-terminal domain-containing protein</fullName>
    </recommendedName>
</protein>
<dbReference type="AlphaFoldDB" id="D8RVC7"/>
<dbReference type="HOGENOM" id="CLU_052741_3_1_1"/>
<dbReference type="Gramene" id="EFJ23755">
    <property type="protein sequence ID" value="EFJ23755"/>
    <property type="gene ID" value="SELMODRAFT_174630"/>
</dbReference>
<proteinExistence type="predicted"/>